<dbReference type="OrthoDB" id="77014at2759"/>
<gene>
    <name evidence="1" type="ORF">H310_09582</name>
</gene>
<accession>A0A024TWF1</accession>
<dbReference type="RefSeq" id="XP_008873906.1">
    <property type="nucleotide sequence ID" value="XM_008875684.1"/>
</dbReference>
<name>A0A024TWF1_9STRA</name>
<proteinExistence type="predicted"/>
<evidence type="ECO:0000313" key="1">
    <source>
        <dbReference type="EMBL" id="ETV97697.1"/>
    </source>
</evidence>
<dbReference type="EMBL" id="KI913972">
    <property type="protein sequence ID" value="ETV97697.1"/>
    <property type="molecule type" value="Genomic_DNA"/>
</dbReference>
<dbReference type="AlphaFoldDB" id="A0A024TWF1"/>
<dbReference type="GeneID" id="20086632"/>
<reference evidence="1" key="1">
    <citation type="submission" date="2013-12" db="EMBL/GenBank/DDBJ databases">
        <title>The Genome Sequence of Aphanomyces invadans NJM9701.</title>
        <authorList>
            <consortium name="The Broad Institute Genomics Platform"/>
            <person name="Russ C."/>
            <person name="Tyler B."/>
            <person name="van West P."/>
            <person name="Dieguez-Uribeondo J."/>
            <person name="Young S.K."/>
            <person name="Zeng Q."/>
            <person name="Gargeya S."/>
            <person name="Fitzgerald M."/>
            <person name="Abouelleil A."/>
            <person name="Alvarado L."/>
            <person name="Chapman S.B."/>
            <person name="Gainer-Dewar J."/>
            <person name="Goldberg J."/>
            <person name="Griggs A."/>
            <person name="Gujja S."/>
            <person name="Hansen M."/>
            <person name="Howarth C."/>
            <person name="Imamovic A."/>
            <person name="Ireland A."/>
            <person name="Larimer J."/>
            <person name="McCowan C."/>
            <person name="Murphy C."/>
            <person name="Pearson M."/>
            <person name="Poon T.W."/>
            <person name="Priest M."/>
            <person name="Roberts A."/>
            <person name="Saif S."/>
            <person name="Shea T."/>
            <person name="Sykes S."/>
            <person name="Wortman J."/>
            <person name="Nusbaum C."/>
            <person name="Birren B."/>
        </authorList>
    </citation>
    <scope>NUCLEOTIDE SEQUENCE [LARGE SCALE GENOMIC DNA]</scope>
    <source>
        <strain evidence="1">NJM9701</strain>
    </source>
</reference>
<protein>
    <submittedName>
        <fullName evidence="1">Uncharacterized protein</fullName>
    </submittedName>
</protein>
<sequence>MQSTYASAAHSLHEEAPSDEILAAFELLKKQRTAVEDKRMQVALSLESLRDDDRRRKVAEDAPPREFARLFSDNVVPCPTEYAKEKSA</sequence>
<dbReference type="VEuPathDB" id="FungiDB:H310_09582"/>
<organism evidence="1">
    <name type="scientific">Aphanomyces invadans</name>
    <dbReference type="NCBI Taxonomy" id="157072"/>
    <lineage>
        <taxon>Eukaryota</taxon>
        <taxon>Sar</taxon>
        <taxon>Stramenopiles</taxon>
        <taxon>Oomycota</taxon>
        <taxon>Saprolegniomycetes</taxon>
        <taxon>Saprolegniales</taxon>
        <taxon>Verrucalvaceae</taxon>
        <taxon>Aphanomyces</taxon>
    </lineage>
</organism>